<feature type="domain" description="Multidrug resistance protein MdtA-like C-terminal permuted SH3" evidence="1">
    <location>
        <begin position="328"/>
        <end position="387"/>
    </location>
</feature>
<dbReference type="RefSeq" id="WP_011829662.1">
    <property type="nucleotide sequence ID" value="NC_008825.1"/>
</dbReference>
<name>A2SHI6_METPP</name>
<dbReference type="eggNOG" id="COG0845">
    <property type="taxonomic scope" value="Bacteria"/>
</dbReference>
<evidence type="ECO:0000313" key="3">
    <source>
        <dbReference type="Proteomes" id="UP000000366"/>
    </source>
</evidence>
<gene>
    <name evidence="2" type="ordered locus">Mpe_A2069</name>
</gene>
<dbReference type="PANTHER" id="PTHR30469">
    <property type="entry name" value="MULTIDRUG RESISTANCE PROTEIN MDTA"/>
    <property type="match status" value="1"/>
</dbReference>
<dbReference type="KEGG" id="mpt:Mpe_A2069"/>
<dbReference type="InterPro" id="IPR058627">
    <property type="entry name" value="MdtA-like_C"/>
</dbReference>
<evidence type="ECO:0000259" key="1">
    <source>
        <dbReference type="Pfam" id="PF25967"/>
    </source>
</evidence>
<dbReference type="Pfam" id="PF25967">
    <property type="entry name" value="RND-MFP_C"/>
    <property type="match status" value="1"/>
</dbReference>
<sequence length="404" mass="43055">MIKKTTMAYTAGALLAAALLLTWAFAPRPMDVQTAQARLGRFEAAIEEDGRTRLRERYLVSAPLAGRLRRIELHEGDRVQAGAVLAMLDPVLPPMLDERTLREQQSQLEIARANVQRAGARAARAAVARLQAAHDASRSAELAQQGFVAMTRLESDRLALAAAEREVDAAESERLVAVHGVEQARAALAAVRQPTPGRAFTLRAPVAGTVLRVAQESEASVATGAPLMELGDVRELEIVAELLTADALQAAPGSRVLIERWGGEGVLEGRVRRVEPAAFTKVSALGVEEQRVRVLIDLVALERAPARWRLLGDGFRVGVRIITVSEEQAVVVPVSAVFPSVDDGGAGAAVMVVEDGRAQLRRVDLGARNGSQAWLRGGLAAGATVIVYPPPALQPGQRVRGKAG</sequence>
<accession>A2SHI6</accession>
<dbReference type="GO" id="GO:0015562">
    <property type="term" value="F:efflux transmembrane transporter activity"/>
    <property type="evidence" value="ECO:0007669"/>
    <property type="project" value="TreeGrafter"/>
</dbReference>
<proteinExistence type="predicted"/>
<keyword evidence="3" id="KW-1185">Reference proteome</keyword>
<organism evidence="2 3">
    <name type="scientific">Methylibium petroleiphilum (strain ATCC BAA-1232 / LMG 22953 / PM1)</name>
    <dbReference type="NCBI Taxonomy" id="420662"/>
    <lineage>
        <taxon>Bacteria</taxon>
        <taxon>Pseudomonadati</taxon>
        <taxon>Pseudomonadota</taxon>
        <taxon>Betaproteobacteria</taxon>
        <taxon>Burkholderiales</taxon>
        <taxon>Sphaerotilaceae</taxon>
        <taxon>Methylibium</taxon>
    </lineage>
</organism>
<dbReference type="Gene3D" id="2.40.420.20">
    <property type="match status" value="1"/>
</dbReference>
<reference evidence="2 3" key="1">
    <citation type="journal article" date="2007" name="J. Bacteriol.">
        <title>Whole-genome analysis of the methyl tert-butyl ether-degrading beta-proteobacterium Methylibium petroleiphilum PM1.</title>
        <authorList>
            <person name="Kane S.R."/>
            <person name="Chakicherla A.Y."/>
            <person name="Chain P.S.G."/>
            <person name="Schmidt R."/>
            <person name="Shin M.W."/>
            <person name="Legler T.C."/>
            <person name="Scow K.M."/>
            <person name="Larimer F.W."/>
            <person name="Lucas S.M."/>
            <person name="Richardson P.M."/>
            <person name="Hristova K.R."/>
        </authorList>
    </citation>
    <scope>NUCLEOTIDE SEQUENCE [LARGE SCALE GENOMIC DNA]</scope>
    <source>
        <strain evidence="3">ATCC BAA-1232 / LMG 22953 / PM1</strain>
    </source>
</reference>
<evidence type="ECO:0000313" key="2">
    <source>
        <dbReference type="EMBL" id="ABM95025.1"/>
    </source>
</evidence>
<protein>
    <submittedName>
        <fullName evidence="2">Putative HlyD family secretion protein</fullName>
    </submittedName>
</protein>
<dbReference type="PANTHER" id="PTHR30469:SF15">
    <property type="entry name" value="HLYD FAMILY OF SECRETION PROTEINS"/>
    <property type="match status" value="1"/>
</dbReference>
<dbReference type="STRING" id="420662.Mpe_A2069"/>
<dbReference type="AlphaFoldDB" id="A2SHI6"/>
<dbReference type="GO" id="GO:1990281">
    <property type="term" value="C:efflux pump complex"/>
    <property type="evidence" value="ECO:0007669"/>
    <property type="project" value="TreeGrafter"/>
</dbReference>
<dbReference type="Gene3D" id="2.40.50.100">
    <property type="match status" value="1"/>
</dbReference>
<dbReference type="HOGENOM" id="CLU_018816_14_5_4"/>
<dbReference type="EMBL" id="CP000555">
    <property type="protein sequence ID" value="ABM95025.1"/>
    <property type="molecule type" value="Genomic_DNA"/>
</dbReference>
<dbReference type="Gene3D" id="1.10.287.470">
    <property type="entry name" value="Helix hairpin bin"/>
    <property type="match status" value="1"/>
</dbReference>
<dbReference type="Proteomes" id="UP000000366">
    <property type="component" value="Chromosome"/>
</dbReference>